<sequence>MGSRKLGVALTGTVAAMLVATACGSSQGSDSELGGSWDEIVSAASDEGAVTLYSSHAPANLEALKLAFEEEYPDISLTYVRGTDADLIPKVEVENQTGNSVADVHMTTDAGWVHRGADSGQFSVPVVAPAVEAPDYRAEDAMLGDTFFMTSATSIGLAWNTDEVPEGLETPQGLLDPRFDGRVGVVSPAGFPAVVHIYKRMDIDYADGFVEGLAQLNPRIYSSGPGVTQALASGEVWVAPGASMDVLVERDKGAPVDFALPPNPIGVPFYSHVLSAAPNPNAAQLLAEFMLTEKGQEALSGNYISVLPGVPGTGVEGSDVVAQDLETAGPESIEPDAVTEYVGWWEGLFLG</sequence>
<gene>
    <name evidence="2" type="ORF">ACFO7U_14740</name>
</gene>
<proteinExistence type="predicted"/>
<dbReference type="PANTHER" id="PTHR30006">
    <property type="entry name" value="THIAMINE-BINDING PERIPLASMIC PROTEIN-RELATED"/>
    <property type="match status" value="1"/>
</dbReference>
<evidence type="ECO:0000256" key="1">
    <source>
        <dbReference type="ARBA" id="ARBA00022729"/>
    </source>
</evidence>
<dbReference type="SUPFAM" id="SSF53850">
    <property type="entry name" value="Periplasmic binding protein-like II"/>
    <property type="match status" value="1"/>
</dbReference>
<evidence type="ECO:0000313" key="3">
    <source>
        <dbReference type="Proteomes" id="UP001595836"/>
    </source>
</evidence>
<dbReference type="Gene3D" id="3.40.190.10">
    <property type="entry name" value="Periplasmic binding protein-like II"/>
    <property type="match status" value="2"/>
</dbReference>
<organism evidence="2 3">
    <name type="scientific">Dietzia aurantiaca</name>
    <dbReference type="NCBI Taxonomy" id="983873"/>
    <lineage>
        <taxon>Bacteria</taxon>
        <taxon>Bacillati</taxon>
        <taxon>Actinomycetota</taxon>
        <taxon>Actinomycetes</taxon>
        <taxon>Mycobacteriales</taxon>
        <taxon>Dietziaceae</taxon>
        <taxon>Dietzia</taxon>
    </lineage>
</organism>
<dbReference type="PANTHER" id="PTHR30006:SF25">
    <property type="entry name" value="PHOSPHOGLYCERATE TRANSPORT REGULATORY PROTEIN PGTC"/>
    <property type="match status" value="1"/>
</dbReference>
<dbReference type="EMBL" id="JBHSHP010000056">
    <property type="protein sequence ID" value="MFC4756027.1"/>
    <property type="molecule type" value="Genomic_DNA"/>
</dbReference>
<comment type="caution">
    <text evidence="2">The sequence shown here is derived from an EMBL/GenBank/DDBJ whole genome shotgun (WGS) entry which is preliminary data.</text>
</comment>
<dbReference type="Pfam" id="PF13416">
    <property type="entry name" value="SBP_bac_8"/>
    <property type="match status" value="1"/>
</dbReference>
<reference evidence="3" key="1">
    <citation type="journal article" date="2019" name="Int. J. Syst. Evol. Microbiol.">
        <title>The Global Catalogue of Microorganisms (GCM) 10K type strain sequencing project: providing services to taxonomists for standard genome sequencing and annotation.</title>
        <authorList>
            <consortium name="The Broad Institute Genomics Platform"/>
            <consortium name="The Broad Institute Genome Sequencing Center for Infectious Disease"/>
            <person name="Wu L."/>
            <person name="Ma J."/>
        </authorList>
    </citation>
    <scope>NUCLEOTIDE SEQUENCE [LARGE SCALE GENOMIC DNA]</scope>
    <source>
        <strain evidence="3">JCM 11882</strain>
    </source>
</reference>
<dbReference type="InterPro" id="IPR006059">
    <property type="entry name" value="SBP"/>
</dbReference>
<protein>
    <submittedName>
        <fullName evidence="2">ABC transporter substrate-binding protein</fullName>
    </submittedName>
</protein>
<keyword evidence="3" id="KW-1185">Reference proteome</keyword>
<keyword evidence="1" id="KW-0732">Signal</keyword>
<dbReference type="Proteomes" id="UP001595836">
    <property type="component" value="Unassembled WGS sequence"/>
</dbReference>
<dbReference type="RefSeq" id="WP_344995897.1">
    <property type="nucleotide sequence ID" value="NZ_BAABCD010000053.1"/>
</dbReference>
<evidence type="ECO:0000313" key="2">
    <source>
        <dbReference type="EMBL" id="MFC4756027.1"/>
    </source>
</evidence>
<accession>A0ABV9PSE9</accession>
<dbReference type="PROSITE" id="PS51257">
    <property type="entry name" value="PROKAR_LIPOPROTEIN"/>
    <property type="match status" value="1"/>
</dbReference>
<name>A0ABV9PSE9_9ACTN</name>